<dbReference type="GO" id="GO:0009507">
    <property type="term" value="C:chloroplast"/>
    <property type="evidence" value="ECO:0007669"/>
    <property type="project" value="TreeGrafter"/>
</dbReference>
<keyword evidence="2" id="KW-0472">Membrane</keyword>
<keyword evidence="4" id="KW-1185">Reference proteome</keyword>
<feature type="transmembrane region" description="Helical" evidence="2">
    <location>
        <begin position="217"/>
        <end position="236"/>
    </location>
</feature>
<dbReference type="STRING" id="63057.A0A2P5CRP3"/>
<keyword evidence="2" id="KW-1133">Transmembrane helix</keyword>
<dbReference type="FunCoup" id="A0A2P5CRP3">
    <property type="interactions" value="1334"/>
</dbReference>
<dbReference type="PANTHER" id="PTHR35731:SF1">
    <property type="entry name" value="8-AMINO-7-OXONONANOATE SYNTHASE"/>
    <property type="match status" value="1"/>
</dbReference>
<evidence type="ECO:0000256" key="2">
    <source>
        <dbReference type="SAM" id="Phobius"/>
    </source>
</evidence>
<reference evidence="4" key="1">
    <citation type="submission" date="2016-06" db="EMBL/GenBank/DDBJ databases">
        <title>Parallel loss of symbiosis genes in relatives of nitrogen-fixing non-legume Parasponia.</title>
        <authorList>
            <person name="Van Velzen R."/>
            <person name="Holmer R."/>
            <person name="Bu F."/>
            <person name="Rutten L."/>
            <person name="Van Zeijl A."/>
            <person name="Liu W."/>
            <person name="Santuari L."/>
            <person name="Cao Q."/>
            <person name="Sharma T."/>
            <person name="Shen D."/>
            <person name="Roswanjaya Y."/>
            <person name="Wardhani T."/>
            <person name="Kalhor M.S."/>
            <person name="Jansen J."/>
            <person name="Van den Hoogen J."/>
            <person name="Gungor B."/>
            <person name="Hartog M."/>
            <person name="Hontelez J."/>
            <person name="Verver J."/>
            <person name="Yang W.-C."/>
            <person name="Schijlen E."/>
            <person name="Repin R."/>
            <person name="Schilthuizen M."/>
            <person name="Schranz E."/>
            <person name="Heidstra R."/>
            <person name="Miyata K."/>
            <person name="Fedorova E."/>
            <person name="Kohlen W."/>
            <person name="Bisseling T."/>
            <person name="Smit S."/>
            <person name="Geurts R."/>
        </authorList>
    </citation>
    <scope>NUCLEOTIDE SEQUENCE [LARGE SCALE GENOMIC DNA]</scope>
    <source>
        <strain evidence="4">cv. RG33-2</strain>
    </source>
</reference>
<gene>
    <name evidence="3" type="ORF">TorRG33x02_275630</name>
</gene>
<dbReference type="OrthoDB" id="515004at2759"/>
<evidence type="ECO:0000313" key="4">
    <source>
        <dbReference type="Proteomes" id="UP000237000"/>
    </source>
</evidence>
<evidence type="ECO:0000313" key="3">
    <source>
        <dbReference type="EMBL" id="PON63701.1"/>
    </source>
</evidence>
<dbReference type="InParanoid" id="A0A2P5CRP3"/>
<evidence type="ECO:0000256" key="1">
    <source>
        <dbReference type="SAM" id="Coils"/>
    </source>
</evidence>
<feature type="coiled-coil region" evidence="1">
    <location>
        <begin position="112"/>
        <end position="153"/>
    </location>
</feature>
<accession>A0A2P5CRP3</accession>
<name>A0A2P5CRP3_TREOI</name>
<comment type="caution">
    <text evidence="3">The sequence shown here is derived from an EMBL/GenBank/DDBJ whole genome shotgun (WGS) entry which is preliminary data.</text>
</comment>
<dbReference type="EMBL" id="JXTC01000334">
    <property type="protein sequence ID" value="PON63701.1"/>
    <property type="molecule type" value="Genomic_DNA"/>
</dbReference>
<organism evidence="3 4">
    <name type="scientific">Trema orientale</name>
    <name type="common">Charcoal tree</name>
    <name type="synonym">Celtis orientalis</name>
    <dbReference type="NCBI Taxonomy" id="63057"/>
    <lineage>
        <taxon>Eukaryota</taxon>
        <taxon>Viridiplantae</taxon>
        <taxon>Streptophyta</taxon>
        <taxon>Embryophyta</taxon>
        <taxon>Tracheophyta</taxon>
        <taxon>Spermatophyta</taxon>
        <taxon>Magnoliopsida</taxon>
        <taxon>eudicotyledons</taxon>
        <taxon>Gunneridae</taxon>
        <taxon>Pentapetalae</taxon>
        <taxon>rosids</taxon>
        <taxon>fabids</taxon>
        <taxon>Rosales</taxon>
        <taxon>Cannabaceae</taxon>
        <taxon>Trema</taxon>
    </lineage>
</organism>
<dbReference type="Proteomes" id="UP000237000">
    <property type="component" value="Unassembled WGS sequence"/>
</dbReference>
<proteinExistence type="predicted"/>
<dbReference type="PANTHER" id="PTHR35731">
    <property type="entry name" value="8-AMINO-7-OXONONANOATE SYNTHASE"/>
    <property type="match status" value="1"/>
</dbReference>
<protein>
    <submittedName>
        <fullName evidence="3">8-amino-7-oxononanoate synthase</fullName>
    </submittedName>
</protein>
<sequence>MIALKAIQTAFTASIRTSFRAARLSNNKKISTLCLCKSNDSNPEDSTPEGDTQKQELLARIAQLQAQKVRLTDYLDEKSSYLTQFAEEAEAEFDKIGEDALKELDDAGDRIMENIKSQMQAFEESAEQNRLEIEESESKLAAFEGQMEEDRNEGLFFKNLGQTTPEKKAAAKEEMKKIKELTKRSAGSKIRKNIYLALIGVLVISIVDSFISSSADWRKVAVLGAILVGLITQVIYEQSVLSETKQTGKGKTEEEKK</sequence>
<dbReference type="AlphaFoldDB" id="A0A2P5CRP3"/>
<keyword evidence="2" id="KW-0812">Transmembrane</keyword>
<keyword evidence="1" id="KW-0175">Coiled coil</keyword>
<feature type="transmembrane region" description="Helical" evidence="2">
    <location>
        <begin position="193"/>
        <end position="211"/>
    </location>
</feature>